<sequence>AGGGWAPGNYTEDKKSTGSALLGTGGVGSDGGGVGGLACYKSRGNTKGFGGFGGGGGGCVAGGGGGGFTGGRAWSNSQTNGEGGWSYLPDNQHVFYRAVYPGSNYKSGSVYIIPAIVGCGCAYLCAATNQLRSSVVCICPADFKLGPDGKSCIYQSTETTKIIFLITGSVFAVVIICLILGIWMYRSYRKRKERKENINIIHNGILNYDPISRNRNGNVDINPTYDFNGRILTTNDLPRILRDELRIQKSIGEGAFGVVYRGYYKKTGETEEMRVAIKVNILDYTPPVIGRPAAPLPYRATHPLDENAPPDGVLRAVDVVNSSGAINEPQPYKSQEEPQYVTPLPADDFFEGVDAELMKDAERFGRFRRSNEMAPLDDMRDYCDDDDDDDDNDDDSVGDEEDEDEDAINVAEADAEDEAEDDDDDDNDEQNVEEEEDDDANGAEIVLDADNNRFDEDDDDAYGDNARSNGPVSSYHWNRFKETSFISMKEPNTKQTNADGQISSSKRRKSFSELEDNRPNPYSLTGRVRYNVASDGKIRC</sequence>
<evidence type="ECO:0000313" key="5">
    <source>
        <dbReference type="Proteomes" id="UP000475862"/>
    </source>
</evidence>
<dbReference type="Proteomes" id="UP000475862">
    <property type="component" value="Unassembled WGS sequence"/>
</dbReference>
<dbReference type="InterPro" id="IPR011009">
    <property type="entry name" value="Kinase-like_dom_sf"/>
</dbReference>
<accession>A0A6G0TRC1</accession>
<evidence type="ECO:0000313" key="4">
    <source>
        <dbReference type="EMBL" id="KAE9536924.1"/>
    </source>
</evidence>
<evidence type="ECO:0000256" key="2">
    <source>
        <dbReference type="SAM" id="Phobius"/>
    </source>
</evidence>
<dbReference type="Gene3D" id="3.30.200.20">
    <property type="entry name" value="Phosphorylase Kinase, domain 1"/>
    <property type="match status" value="1"/>
</dbReference>
<keyword evidence="2" id="KW-1133">Transmembrane helix</keyword>
<dbReference type="GO" id="GO:0004672">
    <property type="term" value="F:protein kinase activity"/>
    <property type="evidence" value="ECO:0007669"/>
    <property type="project" value="InterPro"/>
</dbReference>
<feature type="compositionally biased region" description="Acidic residues" evidence="1">
    <location>
        <begin position="383"/>
        <end position="441"/>
    </location>
</feature>
<feature type="domain" description="Serine-threonine/tyrosine-protein kinase catalytic" evidence="3">
    <location>
        <begin position="245"/>
        <end position="279"/>
    </location>
</feature>
<dbReference type="AlphaFoldDB" id="A0A6G0TRC1"/>
<keyword evidence="5" id="KW-1185">Reference proteome</keyword>
<evidence type="ECO:0000259" key="3">
    <source>
        <dbReference type="Pfam" id="PF07714"/>
    </source>
</evidence>
<keyword evidence="2" id="KW-0812">Transmembrane</keyword>
<proteinExistence type="predicted"/>
<evidence type="ECO:0000256" key="1">
    <source>
        <dbReference type="SAM" id="MobiDB-lite"/>
    </source>
</evidence>
<feature type="transmembrane region" description="Helical" evidence="2">
    <location>
        <begin position="162"/>
        <end position="185"/>
    </location>
</feature>
<dbReference type="OrthoDB" id="73209at2759"/>
<name>A0A6G0TRC1_APHGL</name>
<keyword evidence="2" id="KW-0472">Membrane</keyword>
<dbReference type="InterPro" id="IPR001245">
    <property type="entry name" value="Ser-Thr/Tyr_kinase_cat_dom"/>
</dbReference>
<comment type="caution">
    <text evidence="4">The sequence shown here is derived from an EMBL/GenBank/DDBJ whole genome shotgun (WGS) entry which is preliminary data.</text>
</comment>
<protein>
    <recommendedName>
        <fullName evidence="3">Serine-threonine/tyrosine-protein kinase catalytic domain-containing protein</fullName>
    </recommendedName>
</protein>
<feature type="region of interest" description="Disordered" evidence="1">
    <location>
        <begin position="377"/>
        <end position="525"/>
    </location>
</feature>
<feature type="compositionally biased region" description="Polar residues" evidence="1">
    <location>
        <begin position="466"/>
        <end position="476"/>
    </location>
</feature>
<dbReference type="Gene3D" id="2.10.25.10">
    <property type="entry name" value="Laminin"/>
    <property type="match status" value="1"/>
</dbReference>
<dbReference type="EMBL" id="VYZN01000019">
    <property type="protein sequence ID" value="KAE9536924.1"/>
    <property type="molecule type" value="Genomic_DNA"/>
</dbReference>
<reference evidence="4 5" key="1">
    <citation type="submission" date="2019-08" db="EMBL/GenBank/DDBJ databases">
        <title>The genome of the soybean aphid Biotype 1, its phylome, world population structure and adaptation to the North American continent.</title>
        <authorList>
            <person name="Giordano R."/>
            <person name="Donthu R.K."/>
            <person name="Hernandez A.G."/>
            <person name="Wright C.L."/>
            <person name="Zimin A.V."/>
        </authorList>
    </citation>
    <scope>NUCLEOTIDE SEQUENCE [LARGE SCALE GENOMIC DNA]</scope>
    <source>
        <tissue evidence="4">Whole aphids</tissue>
    </source>
</reference>
<dbReference type="SUPFAM" id="SSF56112">
    <property type="entry name" value="Protein kinase-like (PK-like)"/>
    <property type="match status" value="1"/>
</dbReference>
<feature type="non-terminal residue" evidence="4">
    <location>
        <position position="1"/>
    </location>
</feature>
<organism evidence="4 5">
    <name type="scientific">Aphis glycines</name>
    <name type="common">Soybean aphid</name>
    <dbReference type="NCBI Taxonomy" id="307491"/>
    <lineage>
        <taxon>Eukaryota</taxon>
        <taxon>Metazoa</taxon>
        <taxon>Ecdysozoa</taxon>
        <taxon>Arthropoda</taxon>
        <taxon>Hexapoda</taxon>
        <taxon>Insecta</taxon>
        <taxon>Pterygota</taxon>
        <taxon>Neoptera</taxon>
        <taxon>Paraneoptera</taxon>
        <taxon>Hemiptera</taxon>
        <taxon>Sternorrhyncha</taxon>
        <taxon>Aphidomorpha</taxon>
        <taxon>Aphidoidea</taxon>
        <taxon>Aphididae</taxon>
        <taxon>Aphidini</taxon>
        <taxon>Aphis</taxon>
        <taxon>Aphis</taxon>
    </lineage>
</organism>
<dbReference type="Pfam" id="PF07714">
    <property type="entry name" value="PK_Tyr_Ser-Thr"/>
    <property type="match status" value="1"/>
</dbReference>
<feature type="compositionally biased region" description="Polar residues" evidence="1">
    <location>
        <begin position="493"/>
        <end position="504"/>
    </location>
</feature>
<gene>
    <name evidence="4" type="ORF">AGLY_006731</name>
</gene>